<proteinExistence type="inferred from homology"/>
<dbReference type="CDD" id="cd00071">
    <property type="entry name" value="GMPK"/>
    <property type="match status" value="1"/>
</dbReference>
<evidence type="ECO:0000259" key="14">
    <source>
        <dbReference type="PROSITE" id="PS50052"/>
    </source>
</evidence>
<dbReference type="InterPro" id="IPR017665">
    <property type="entry name" value="Guanylate_kinase"/>
</dbReference>
<evidence type="ECO:0000256" key="9">
    <source>
        <dbReference type="ARBA" id="ARBA00022777"/>
    </source>
</evidence>
<comment type="subcellular location">
    <subcellularLocation>
        <location evidence="2 13">Cytoplasm</location>
    </subcellularLocation>
</comment>
<keyword evidence="10 13" id="KW-0067">ATP-binding</keyword>
<dbReference type="HOGENOM" id="CLU_001715_1_2_9"/>
<dbReference type="InterPro" id="IPR020590">
    <property type="entry name" value="Guanylate_kinase_CS"/>
</dbReference>
<dbReference type="PANTHER" id="PTHR23117:SF13">
    <property type="entry name" value="GUANYLATE KINASE"/>
    <property type="match status" value="1"/>
</dbReference>
<evidence type="ECO:0000256" key="7">
    <source>
        <dbReference type="ARBA" id="ARBA00022679"/>
    </source>
</evidence>
<dbReference type="InterPro" id="IPR008144">
    <property type="entry name" value="Guanylate_kin-like_dom"/>
</dbReference>
<dbReference type="eggNOG" id="COG0194">
    <property type="taxonomic scope" value="Bacteria"/>
</dbReference>
<organism evidence="15 16">
    <name type="scientific">Fructilactobacillus sanfranciscensis (strain TMW 1.1304)</name>
    <name type="common">Lactobacillus sanfranciscensis</name>
    <dbReference type="NCBI Taxonomy" id="714313"/>
    <lineage>
        <taxon>Bacteria</taxon>
        <taxon>Bacillati</taxon>
        <taxon>Bacillota</taxon>
        <taxon>Bacilli</taxon>
        <taxon>Lactobacillales</taxon>
        <taxon>Lactobacillaceae</taxon>
        <taxon>Fructilactobacillus</taxon>
    </lineage>
</organism>
<dbReference type="GO" id="GO:0005524">
    <property type="term" value="F:ATP binding"/>
    <property type="evidence" value="ECO:0007669"/>
    <property type="project" value="UniProtKB-UniRule"/>
</dbReference>
<evidence type="ECO:0000256" key="3">
    <source>
        <dbReference type="ARBA" id="ARBA00005790"/>
    </source>
</evidence>
<evidence type="ECO:0000256" key="10">
    <source>
        <dbReference type="ARBA" id="ARBA00022840"/>
    </source>
</evidence>
<evidence type="ECO:0000256" key="13">
    <source>
        <dbReference type="HAMAP-Rule" id="MF_00328"/>
    </source>
</evidence>
<dbReference type="STRING" id="714313.LSA_06630"/>
<dbReference type="Gene3D" id="3.40.50.300">
    <property type="entry name" value="P-loop containing nucleotide triphosphate hydrolases"/>
    <property type="match status" value="1"/>
</dbReference>
<comment type="function">
    <text evidence="1 13">Essential for recycling GMP and indirectly, cGMP.</text>
</comment>
<dbReference type="InterPro" id="IPR027417">
    <property type="entry name" value="P-loop_NTPase"/>
</dbReference>
<dbReference type="PROSITE" id="PS00856">
    <property type="entry name" value="GUANYLATE_KINASE_1"/>
    <property type="match status" value="1"/>
</dbReference>
<dbReference type="FunFam" id="3.40.50.300:FF:000855">
    <property type="entry name" value="Guanylate kinase"/>
    <property type="match status" value="1"/>
</dbReference>
<dbReference type="AlphaFoldDB" id="G2KWB0"/>
<evidence type="ECO:0000256" key="6">
    <source>
        <dbReference type="ARBA" id="ARBA00022490"/>
    </source>
</evidence>
<dbReference type="InterPro" id="IPR008145">
    <property type="entry name" value="GK/Ca_channel_bsu"/>
</dbReference>
<sequence length="226" mass="25660">MIITSKKAIMFVLSKIEGAVLMAKRGMLIVLSGPSGVGKGTVRKALFEDPEVDFNYSISMTTRNPREGEKNGVDYYFVSKEQFEENIKNGEMLEYAKYVDNYYGTPLNYVNEQLNAGHDVFLEVEVNGALQVRANCPDGVFIFLTPPDIKELRSRLVGRGTDDLEVINKRIQKASKEIRMMQNYDYAIVNDKIKNAVEQIKDIVKSERLKVNRVMPDYLDSLGDEI</sequence>
<dbReference type="PROSITE" id="PS50052">
    <property type="entry name" value="GUANYLATE_KINASE_2"/>
    <property type="match status" value="1"/>
</dbReference>
<name>G2KWB0_FRUST</name>
<dbReference type="Pfam" id="PF00625">
    <property type="entry name" value="Guanylate_kin"/>
    <property type="match status" value="1"/>
</dbReference>
<dbReference type="Gene3D" id="3.30.63.10">
    <property type="entry name" value="Guanylate Kinase phosphate binding domain"/>
    <property type="match status" value="1"/>
</dbReference>
<evidence type="ECO:0000256" key="1">
    <source>
        <dbReference type="ARBA" id="ARBA00003531"/>
    </source>
</evidence>
<dbReference type="SMART" id="SM00072">
    <property type="entry name" value="GuKc"/>
    <property type="match status" value="1"/>
</dbReference>
<dbReference type="PANTHER" id="PTHR23117">
    <property type="entry name" value="GUANYLATE KINASE-RELATED"/>
    <property type="match status" value="1"/>
</dbReference>
<keyword evidence="7 13" id="KW-0808">Transferase</keyword>
<dbReference type="HAMAP" id="MF_00328">
    <property type="entry name" value="Guanylate_kinase"/>
    <property type="match status" value="1"/>
</dbReference>
<evidence type="ECO:0000256" key="12">
    <source>
        <dbReference type="ARBA" id="ARBA00048594"/>
    </source>
</evidence>
<reference evidence="15 16" key="1">
    <citation type="journal article" date="2011" name="Microb. Cell Fact.">
        <title>Genomic analysis reveals Lactobacillus sanfranciscensis as stable element in traditional sourdoughs.</title>
        <authorList>
            <person name="Vogel R.F."/>
            <person name="Pavlovic M."/>
            <person name="Ehrmann M.A."/>
            <person name="Wiezer A."/>
            <person name="Liesegang H."/>
            <person name="Offschanka S."/>
            <person name="Voget S."/>
            <person name="Angelov A."/>
            <person name="Bocker G."/>
            <person name="Liebl W."/>
        </authorList>
    </citation>
    <scope>NUCLEOTIDE SEQUENCE [LARGE SCALE GENOMIC DNA]</scope>
    <source>
        <strain evidence="15 16">TMW 1.1304</strain>
    </source>
</reference>
<feature type="domain" description="Guanylate kinase-like" evidence="14">
    <location>
        <begin position="26"/>
        <end position="205"/>
    </location>
</feature>
<dbReference type="GO" id="GO:0005829">
    <property type="term" value="C:cytosol"/>
    <property type="evidence" value="ECO:0007669"/>
    <property type="project" value="TreeGrafter"/>
</dbReference>
<feature type="binding site" evidence="13">
    <location>
        <begin position="33"/>
        <end position="40"/>
    </location>
    <ligand>
        <name>ATP</name>
        <dbReference type="ChEBI" id="CHEBI:30616"/>
    </ligand>
</feature>
<dbReference type="EMBL" id="CP002461">
    <property type="protein sequence ID" value="AEN99086.1"/>
    <property type="molecule type" value="Genomic_DNA"/>
</dbReference>
<keyword evidence="8 13" id="KW-0547">Nucleotide-binding</keyword>
<accession>G2KWB0</accession>
<comment type="catalytic activity">
    <reaction evidence="12 13">
        <text>GMP + ATP = GDP + ADP</text>
        <dbReference type="Rhea" id="RHEA:20780"/>
        <dbReference type="ChEBI" id="CHEBI:30616"/>
        <dbReference type="ChEBI" id="CHEBI:58115"/>
        <dbReference type="ChEBI" id="CHEBI:58189"/>
        <dbReference type="ChEBI" id="CHEBI:456216"/>
        <dbReference type="EC" id="2.7.4.8"/>
    </reaction>
</comment>
<evidence type="ECO:0000256" key="4">
    <source>
        <dbReference type="ARBA" id="ARBA00012961"/>
    </source>
</evidence>
<evidence type="ECO:0000256" key="5">
    <source>
        <dbReference type="ARBA" id="ARBA00016296"/>
    </source>
</evidence>
<gene>
    <name evidence="13 15" type="primary">gmk</name>
    <name evidence="15" type="ordered locus">LSA_06630</name>
</gene>
<evidence type="ECO:0000256" key="8">
    <source>
        <dbReference type="ARBA" id="ARBA00022741"/>
    </source>
</evidence>
<dbReference type="EC" id="2.7.4.8" evidence="4 13"/>
<keyword evidence="9 13" id="KW-0418">Kinase</keyword>
<evidence type="ECO:0000313" key="16">
    <source>
        <dbReference type="Proteomes" id="UP000001285"/>
    </source>
</evidence>
<dbReference type="NCBIfam" id="TIGR03263">
    <property type="entry name" value="guanyl_kin"/>
    <property type="match status" value="1"/>
</dbReference>
<dbReference type="Proteomes" id="UP000001285">
    <property type="component" value="Chromosome"/>
</dbReference>
<dbReference type="SUPFAM" id="SSF52540">
    <property type="entry name" value="P-loop containing nucleoside triphosphate hydrolases"/>
    <property type="match status" value="1"/>
</dbReference>
<keyword evidence="6 13" id="KW-0963">Cytoplasm</keyword>
<evidence type="ECO:0000256" key="11">
    <source>
        <dbReference type="ARBA" id="ARBA00030128"/>
    </source>
</evidence>
<keyword evidence="16" id="KW-1185">Reference proteome</keyword>
<comment type="similarity">
    <text evidence="3 13">Belongs to the guanylate kinase family.</text>
</comment>
<dbReference type="FunFam" id="3.30.63.10:FF:000002">
    <property type="entry name" value="Guanylate kinase 1"/>
    <property type="match status" value="1"/>
</dbReference>
<dbReference type="KEGG" id="lsn:LSA_06630"/>
<dbReference type="GO" id="GO:0004385">
    <property type="term" value="F:GMP kinase activity"/>
    <property type="evidence" value="ECO:0007669"/>
    <property type="project" value="UniProtKB-UniRule"/>
</dbReference>
<protein>
    <recommendedName>
        <fullName evidence="5 13">Guanylate kinase</fullName>
        <ecNumber evidence="4 13">2.7.4.8</ecNumber>
    </recommendedName>
    <alternativeName>
        <fullName evidence="11 13">GMP kinase</fullName>
    </alternativeName>
</protein>
<evidence type="ECO:0000256" key="2">
    <source>
        <dbReference type="ARBA" id="ARBA00004496"/>
    </source>
</evidence>
<evidence type="ECO:0000313" key="15">
    <source>
        <dbReference type="EMBL" id="AEN99086.1"/>
    </source>
</evidence>